<organism evidence="1 2">
    <name type="scientific">Haemophilus haemolyticus</name>
    <dbReference type="NCBI Taxonomy" id="726"/>
    <lineage>
        <taxon>Bacteria</taxon>
        <taxon>Pseudomonadati</taxon>
        <taxon>Pseudomonadota</taxon>
        <taxon>Gammaproteobacteria</taxon>
        <taxon>Pasteurellales</taxon>
        <taxon>Pasteurellaceae</taxon>
        <taxon>Haemophilus</taxon>
    </lineage>
</organism>
<protein>
    <submittedName>
        <fullName evidence="1">Uncharacterized protein</fullName>
    </submittedName>
</protein>
<sequence>MSRDLREALLWAGFIVFLFTFAYGLNKKEESENKTRAMREIESCMVNLHKSYAECKELVYMAD</sequence>
<dbReference type="RefSeq" id="WP_140535136.1">
    <property type="nucleotide sequence ID" value="NZ_SDPB01000004.1"/>
</dbReference>
<dbReference type="EMBL" id="SDPB01000004">
    <property type="protein sequence ID" value="TPH24515.1"/>
    <property type="molecule type" value="Genomic_DNA"/>
</dbReference>
<accession>A0A502LR05</accession>
<dbReference type="AlphaFoldDB" id="A0A502LR05"/>
<dbReference type="Proteomes" id="UP000316888">
    <property type="component" value="Unassembled WGS sequence"/>
</dbReference>
<gene>
    <name evidence="1" type="ORF">EUX48_02740</name>
</gene>
<comment type="caution">
    <text evidence="1">The sequence shown here is derived from an EMBL/GenBank/DDBJ whole genome shotgun (WGS) entry which is preliminary data.</text>
</comment>
<name>A0A502LR05_HAEHA</name>
<proteinExistence type="predicted"/>
<reference evidence="1 2" key="1">
    <citation type="submission" date="2019-01" db="EMBL/GenBank/DDBJ databases">
        <title>Comparative genomic analysis identifies haemin-independent Haemophilus haemolyticus: a formal re-classification of Haemophilus intermedius.</title>
        <authorList>
            <person name="Harris T.M."/>
            <person name="Price E.P."/>
            <person name="Sarovich D.S."/>
            <person name="Norskov-Lauritsen N."/>
            <person name="Beissbarth J."/>
            <person name="Chang A.B."/>
            <person name="Smith-Vaughan H.C."/>
        </authorList>
    </citation>
    <scope>NUCLEOTIDE SEQUENCE [LARGE SCALE GENOMIC DNA]</scope>
    <source>
        <strain evidence="1 2">60824 B Hi-4</strain>
    </source>
</reference>
<evidence type="ECO:0000313" key="2">
    <source>
        <dbReference type="Proteomes" id="UP000316888"/>
    </source>
</evidence>
<evidence type="ECO:0000313" key="1">
    <source>
        <dbReference type="EMBL" id="TPH24515.1"/>
    </source>
</evidence>